<name>A0A803QZ13_CANSA</name>
<evidence type="ECO:0000313" key="3">
    <source>
        <dbReference type="Proteomes" id="UP000596661"/>
    </source>
</evidence>
<reference evidence="2" key="1">
    <citation type="submission" date="2018-11" db="EMBL/GenBank/DDBJ databases">
        <authorList>
            <person name="Grassa J C."/>
        </authorList>
    </citation>
    <scope>NUCLEOTIDE SEQUENCE [LARGE SCALE GENOMIC DNA]</scope>
</reference>
<accession>A0A803QZ13</accession>
<protein>
    <submittedName>
        <fullName evidence="2">Uncharacterized protein</fullName>
    </submittedName>
</protein>
<evidence type="ECO:0000256" key="1">
    <source>
        <dbReference type="SAM" id="Phobius"/>
    </source>
</evidence>
<dbReference type="EMBL" id="UZAU01000001">
    <property type="status" value="NOT_ANNOTATED_CDS"/>
    <property type="molecule type" value="Genomic_DNA"/>
</dbReference>
<proteinExistence type="predicted"/>
<keyword evidence="1" id="KW-1133">Transmembrane helix</keyword>
<dbReference type="Gramene" id="novel_model_30_5bd9a17a">
    <property type="protein sequence ID" value="cds.novel_model_30_5bd9a17a"/>
    <property type="gene ID" value="novel_gene_15_5bd9a17a"/>
</dbReference>
<organism evidence="2 3">
    <name type="scientific">Cannabis sativa</name>
    <name type="common">Hemp</name>
    <name type="synonym">Marijuana</name>
    <dbReference type="NCBI Taxonomy" id="3483"/>
    <lineage>
        <taxon>Eukaryota</taxon>
        <taxon>Viridiplantae</taxon>
        <taxon>Streptophyta</taxon>
        <taxon>Embryophyta</taxon>
        <taxon>Tracheophyta</taxon>
        <taxon>Spermatophyta</taxon>
        <taxon>Magnoliopsida</taxon>
        <taxon>eudicotyledons</taxon>
        <taxon>Gunneridae</taxon>
        <taxon>Pentapetalae</taxon>
        <taxon>rosids</taxon>
        <taxon>fabids</taxon>
        <taxon>Rosales</taxon>
        <taxon>Cannabaceae</taxon>
        <taxon>Cannabis</taxon>
    </lineage>
</organism>
<sequence>MFDEFETMKMRYYDHNQLLKFHLQKHLLLFLRSLLVLNLCNFLMMMTTPYPLLYIPLYIYIYIYDALLSFSLDRIMISLVLIYHNL</sequence>
<dbReference type="Proteomes" id="UP000596661">
    <property type="component" value="Chromosome 1"/>
</dbReference>
<feature type="transmembrane region" description="Helical" evidence="1">
    <location>
        <begin position="59"/>
        <end position="83"/>
    </location>
</feature>
<keyword evidence="1" id="KW-0812">Transmembrane</keyword>
<keyword evidence="1" id="KW-0472">Membrane</keyword>
<reference evidence="2" key="2">
    <citation type="submission" date="2021-03" db="UniProtKB">
        <authorList>
            <consortium name="EnsemblPlants"/>
        </authorList>
    </citation>
    <scope>IDENTIFICATION</scope>
</reference>
<dbReference type="AlphaFoldDB" id="A0A803QZ13"/>
<dbReference type="EnsemblPlants" id="novel_model_30_5bd9a17a">
    <property type="protein sequence ID" value="cds.novel_model_30_5bd9a17a"/>
    <property type="gene ID" value="novel_gene_15_5bd9a17a"/>
</dbReference>
<feature type="transmembrane region" description="Helical" evidence="1">
    <location>
        <begin position="27"/>
        <end position="47"/>
    </location>
</feature>
<evidence type="ECO:0000313" key="2">
    <source>
        <dbReference type="EnsemblPlants" id="cds.novel_model_30_5bd9a17a"/>
    </source>
</evidence>
<keyword evidence="3" id="KW-1185">Reference proteome</keyword>